<dbReference type="AlphaFoldDB" id="A0A163DSI7"/>
<dbReference type="EMBL" id="LQQU01000002">
    <property type="protein sequence ID" value="KZE35241.1"/>
    <property type="molecule type" value="Genomic_DNA"/>
</dbReference>
<comment type="caution">
    <text evidence="3">The sequence shown here is derived from an EMBL/GenBank/DDBJ whole genome shotgun (WGS) entry which is preliminary data.</text>
</comment>
<dbReference type="SUPFAM" id="SSF52038">
    <property type="entry name" value="Barstar-related"/>
    <property type="match status" value="1"/>
</dbReference>
<protein>
    <submittedName>
        <fullName evidence="3">Barnase inhibitor</fullName>
    </submittedName>
</protein>
<reference evidence="4" key="1">
    <citation type="submission" date="2016-01" db="EMBL/GenBank/DDBJ databases">
        <title>Draft genome of Chromobacterium sp. F49.</title>
        <authorList>
            <person name="Hong K.W."/>
        </authorList>
    </citation>
    <scope>NUCLEOTIDE SEQUENCE [LARGE SCALE GENOMIC DNA]</scope>
    <source>
        <strain evidence="4">CN10</strain>
    </source>
</reference>
<dbReference type="InterPro" id="IPR000468">
    <property type="entry name" value="Barstar"/>
</dbReference>
<dbReference type="RefSeq" id="WP_066609426.1">
    <property type="nucleotide sequence ID" value="NZ_LQQU01000002.1"/>
</dbReference>
<feature type="domain" description="Barstar (barnase inhibitor)" evidence="2">
    <location>
        <begin position="6"/>
        <end position="88"/>
    </location>
</feature>
<proteinExistence type="inferred from homology"/>
<evidence type="ECO:0000313" key="4">
    <source>
        <dbReference type="Proteomes" id="UP000076625"/>
    </source>
</evidence>
<evidence type="ECO:0000259" key="2">
    <source>
        <dbReference type="Pfam" id="PF01337"/>
    </source>
</evidence>
<dbReference type="Gene3D" id="3.30.370.10">
    <property type="entry name" value="Barstar-like"/>
    <property type="match status" value="1"/>
</dbReference>
<dbReference type="OrthoDB" id="5295683at2"/>
<dbReference type="Pfam" id="PF01337">
    <property type="entry name" value="Barstar"/>
    <property type="match status" value="1"/>
</dbReference>
<sequence length="93" mass="10236">MPLTKTCVIERVGSLDDVYRALDAQLGLPPHFGRNLDALFDSLANDVEGPFAIEWRDTAAARAALGAPLFDSLIDLLREVADERDDVTLRLEP</sequence>
<evidence type="ECO:0000313" key="3">
    <source>
        <dbReference type="EMBL" id="KZE35241.1"/>
    </source>
</evidence>
<evidence type="ECO:0000256" key="1">
    <source>
        <dbReference type="ARBA" id="ARBA00006845"/>
    </source>
</evidence>
<dbReference type="InterPro" id="IPR035905">
    <property type="entry name" value="Barstar-like_sf"/>
</dbReference>
<name>A0A163DSI7_9NEIS</name>
<comment type="similarity">
    <text evidence="1">Belongs to the barstar family.</text>
</comment>
<dbReference type="Proteomes" id="UP000076625">
    <property type="component" value="Unassembled WGS sequence"/>
</dbReference>
<gene>
    <name evidence="3" type="ORF">AVW16_04275</name>
</gene>
<accession>A0A163DSI7</accession>
<dbReference type="STRING" id="1452487.AVW16_04275"/>
<organism evidence="3 4">
    <name type="scientific">Crenobacter luteus</name>
    <dbReference type="NCBI Taxonomy" id="1452487"/>
    <lineage>
        <taxon>Bacteria</taxon>
        <taxon>Pseudomonadati</taxon>
        <taxon>Pseudomonadota</taxon>
        <taxon>Betaproteobacteria</taxon>
        <taxon>Neisseriales</taxon>
        <taxon>Neisseriaceae</taxon>
        <taxon>Crenobacter</taxon>
    </lineage>
</organism>
<keyword evidence="4" id="KW-1185">Reference proteome</keyword>